<dbReference type="PROSITE" id="PS51257">
    <property type="entry name" value="PROKAR_LIPOPROTEIN"/>
    <property type="match status" value="1"/>
</dbReference>
<evidence type="ECO:0000256" key="1">
    <source>
        <dbReference type="SAM" id="SignalP"/>
    </source>
</evidence>
<keyword evidence="3" id="KW-1185">Reference proteome</keyword>
<proteinExistence type="predicted"/>
<evidence type="ECO:0008006" key="4">
    <source>
        <dbReference type="Google" id="ProtNLM"/>
    </source>
</evidence>
<organism evidence="2 3">
    <name type="scientific">Streptomyces gossypii</name>
    <dbReference type="NCBI Taxonomy" id="2883101"/>
    <lineage>
        <taxon>Bacteria</taxon>
        <taxon>Bacillati</taxon>
        <taxon>Actinomycetota</taxon>
        <taxon>Actinomycetes</taxon>
        <taxon>Kitasatosporales</taxon>
        <taxon>Streptomycetaceae</taxon>
        <taxon>Streptomyces</taxon>
    </lineage>
</organism>
<name>A0ABT2K1U8_9ACTN</name>
<accession>A0ABT2K1U8</accession>
<feature type="signal peptide" evidence="1">
    <location>
        <begin position="1"/>
        <end position="30"/>
    </location>
</feature>
<feature type="chain" id="PRO_5046900729" description="Lipoprotein" evidence="1">
    <location>
        <begin position="31"/>
        <end position="224"/>
    </location>
</feature>
<sequence>MPRSRSGESASRRGLLLPALALATAVVASACTGGEKEEDSTPAAQLCHSSLNAEAQRALDTLSRDDSFQAPEGASFETARDRIVGSEEIITSRTKVCLVYSSRSTPEHPLIEIEFAHLPEGAGRAGEEEETATDTGYPLGEAARASASGADLTFLCGKALAGSASPRVGGHVNVPRTDGHAKMSDAARAKAAMTILHSVSRAMATAMGCGEEANLPERLPAPSS</sequence>
<evidence type="ECO:0000313" key="2">
    <source>
        <dbReference type="EMBL" id="MCT2594142.1"/>
    </source>
</evidence>
<protein>
    <recommendedName>
        <fullName evidence="4">Lipoprotein</fullName>
    </recommendedName>
</protein>
<evidence type="ECO:0000313" key="3">
    <source>
        <dbReference type="Proteomes" id="UP001156389"/>
    </source>
</evidence>
<dbReference type="Proteomes" id="UP001156389">
    <property type="component" value="Unassembled WGS sequence"/>
</dbReference>
<dbReference type="EMBL" id="JAJAGO010000018">
    <property type="protein sequence ID" value="MCT2594142.1"/>
    <property type="molecule type" value="Genomic_DNA"/>
</dbReference>
<gene>
    <name evidence="2" type="ORF">LHJ74_30255</name>
</gene>
<reference evidence="2 3" key="1">
    <citation type="submission" date="2021-10" db="EMBL/GenBank/DDBJ databases">
        <title>Streptomyces gossypii sp. nov., isolated from soil collected from cotton field.</title>
        <authorList>
            <person name="Ge X."/>
            <person name="Chen X."/>
            <person name="Liu W."/>
        </authorList>
    </citation>
    <scope>NUCLEOTIDE SEQUENCE [LARGE SCALE GENOMIC DNA]</scope>
    <source>
        <strain evidence="2 3">N2-109</strain>
    </source>
</reference>
<keyword evidence="1" id="KW-0732">Signal</keyword>
<dbReference type="RefSeq" id="WP_260221448.1">
    <property type="nucleotide sequence ID" value="NZ_JAJAGO010000018.1"/>
</dbReference>
<comment type="caution">
    <text evidence="2">The sequence shown here is derived from an EMBL/GenBank/DDBJ whole genome shotgun (WGS) entry which is preliminary data.</text>
</comment>